<dbReference type="EMBL" id="JADMNK010000010">
    <property type="protein sequence ID" value="MBZ0059583.1"/>
    <property type="molecule type" value="Genomic_DNA"/>
</dbReference>
<comment type="caution">
    <text evidence="1">The sequence shown here is derived from an EMBL/GenBank/DDBJ whole genome shotgun (WGS) entry which is preliminary data.</text>
</comment>
<evidence type="ECO:0000313" key="2">
    <source>
        <dbReference type="Proteomes" id="UP000706580"/>
    </source>
</evidence>
<gene>
    <name evidence="1" type="ORF">ITX56_17590</name>
</gene>
<accession>A0ABS7S2L9</accession>
<name>A0ABS7S2L9_9ENTR</name>
<proteinExistence type="predicted"/>
<dbReference type="Proteomes" id="UP000706580">
    <property type="component" value="Unassembled WGS sequence"/>
</dbReference>
<organism evidence="1 2">
    <name type="scientific">Leclercia barmai</name>
    <dbReference type="NCBI Taxonomy" id="2785629"/>
    <lineage>
        <taxon>Bacteria</taxon>
        <taxon>Pseudomonadati</taxon>
        <taxon>Pseudomonadota</taxon>
        <taxon>Gammaproteobacteria</taxon>
        <taxon>Enterobacterales</taxon>
        <taxon>Enterobacteriaceae</taxon>
        <taxon>Leclercia</taxon>
    </lineage>
</organism>
<sequence>MKAFYSMLHAQANFVTVKEYDDIDGRRDVLIIQADPMPMIAAIDATERHKGVTLGHEVLATLELNSHEVHHETLYSEGNYWQSEHLYFEPMRSVMRANLAARCGLKLLEGDELANVKAAEATSRRLQMYNRREKDYGKQLLNTLQSPATLDHPATWTCILGARSSALASKSC</sequence>
<reference evidence="1 2" key="1">
    <citation type="submission" date="2020-11" db="EMBL/GenBank/DDBJ databases">
        <title>Draft Genome of Enterobacter sp. strain EMC7.</title>
        <authorList>
            <person name="Barman P."/>
            <person name="Sinha S."/>
            <person name="Sen S."/>
            <person name="Chakraborty R."/>
        </authorList>
    </citation>
    <scope>NUCLEOTIDE SEQUENCE [LARGE SCALE GENOMIC DNA]</scope>
    <source>
        <strain evidence="1 2">EMC7</strain>
    </source>
</reference>
<keyword evidence="2" id="KW-1185">Reference proteome</keyword>
<protein>
    <submittedName>
        <fullName evidence="1">Uncharacterized protein</fullName>
    </submittedName>
</protein>
<evidence type="ECO:0000313" key="1">
    <source>
        <dbReference type="EMBL" id="MBZ0059583.1"/>
    </source>
</evidence>
<dbReference type="RefSeq" id="WP_223075257.1">
    <property type="nucleotide sequence ID" value="NZ_JADMNK010000010.1"/>
</dbReference>